<evidence type="ECO:0000313" key="2">
    <source>
        <dbReference type="EMBL" id="ASJ75056.1"/>
    </source>
</evidence>
<reference evidence="2 3" key="1">
    <citation type="submission" date="2016-12" db="EMBL/GenBank/DDBJ databases">
        <authorList>
            <person name="Song W.-J."/>
            <person name="Kurnit D.M."/>
        </authorList>
    </citation>
    <scope>NUCLEOTIDE SEQUENCE [LARGE SCALE GENOMIC DNA]</scope>
    <source>
        <strain evidence="2 3">IMCC3135</strain>
    </source>
</reference>
<dbReference type="KEGG" id="gai:IMCC3135_24960"/>
<dbReference type="Proteomes" id="UP000250079">
    <property type="component" value="Chromosome"/>
</dbReference>
<feature type="signal peptide" evidence="1">
    <location>
        <begin position="1"/>
        <end position="29"/>
    </location>
</feature>
<organism evidence="2 3">
    <name type="scientific">Granulosicoccus antarcticus IMCC3135</name>
    <dbReference type="NCBI Taxonomy" id="1192854"/>
    <lineage>
        <taxon>Bacteria</taxon>
        <taxon>Pseudomonadati</taxon>
        <taxon>Pseudomonadota</taxon>
        <taxon>Gammaproteobacteria</taxon>
        <taxon>Chromatiales</taxon>
        <taxon>Granulosicoccaceae</taxon>
        <taxon>Granulosicoccus</taxon>
    </lineage>
</organism>
<sequence length="246" mass="25662">MKFRMSNVTRLCATVVATSILLLPALSRAGTLDSLGALNQDQFSDLTENLGAGTHYKGVSPGEGQGLLGFDVGVVLSSTEIDENLFDAGSNGSFDSGQINLARVQVLKGLPFGLDIGASLTKSIDTDISIVGAEVRYSLIDGGILTPSLAVRASYSQMEGVDDLDLSNGALELTVSKGFVMLTPFAGVGIVQTRAKLDGEGGLDSETVEQNKLYVGLTINLGVAITVEADQTGDYQSYSAKAGLRF</sequence>
<accession>A0A2Z2NU78</accession>
<keyword evidence="3" id="KW-1185">Reference proteome</keyword>
<evidence type="ECO:0000313" key="3">
    <source>
        <dbReference type="Proteomes" id="UP000250079"/>
    </source>
</evidence>
<evidence type="ECO:0000256" key="1">
    <source>
        <dbReference type="SAM" id="SignalP"/>
    </source>
</evidence>
<dbReference type="OrthoDB" id="5801242at2"/>
<evidence type="ECO:0008006" key="4">
    <source>
        <dbReference type="Google" id="ProtNLM"/>
    </source>
</evidence>
<keyword evidence="1" id="KW-0732">Signal</keyword>
<dbReference type="AlphaFoldDB" id="A0A2Z2NU78"/>
<gene>
    <name evidence="2" type="ORF">IMCC3135_24960</name>
</gene>
<protein>
    <recommendedName>
        <fullName evidence="4">Outer membrane protein beta-barrel domain-containing protein</fullName>
    </recommendedName>
</protein>
<feature type="chain" id="PRO_5016284213" description="Outer membrane protein beta-barrel domain-containing protein" evidence="1">
    <location>
        <begin position="30"/>
        <end position="246"/>
    </location>
</feature>
<proteinExistence type="predicted"/>
<dbReference type="RefSeq" id="WP_157736253.1">
    <property type="nucleotide sequence ID" value="NZ_CP018632.1"/>
</dbReference>
<dbReference type="EMBL" id="CP018632">
    <property type="protein sequence ID" value="ASJ75056.1"/>
    <property type="molecule type" value="Genomic_DNA"/>
</dbReference>
<name>A0A2Z2NU78_9GAMM</name>